<dbReference type="InterPro" id="IPR002937">
    <property type="entry name" value="Amino_oxidase"/>
</dbReference>
<comment type="caution">
    <text evidence="8">The sequence shown here is derived from an EMBL/GenBank/DDBJ whole genome shotgun (WGS) entry which is preliminary data.</text>
</comment>
<reference evidence="8 9" key="1">
    <citation type="submission" date="2018-08" db="EMBL/GenBank/DDBJ databases">
        <title>Henriciella mobilis sp. nov., isolated from seawater.</title>
        <authorList>
            <person name="Cheng H."/>
            <person name="Wu Y.-H."/>
            <person name="Xu X.-W."/>
            <person name="Guo L.-L."/>
        </authorList>
    </citation>
    <scope>NUCLEOTIDE SEQUENCE [LARGE SCALE GENOMIC DNA]</scope>
    <source>
        <strain evidence="8 9">CCUG67844</strain>
    </source>
</reference>
<comment type="catalytic activity">
    <reaction evidence="6">
        <text>L-tryptophan + O2 = indole-3-acetamide + CO2 + H2O</text>
        <dbReference type="Rhea" id="RHEA:16165"/>
        <dbReference type="ChEBI" id="CHEBI:15377"/>
        <dbReference type="ChEBI" id="CHEBI:15379"/>
        <dbReference type="ChEBI" id="CHEBI:16031"/>
        <dbReference type="ChEBI" id="CHEBI:16526"/>
        <dbReference type="ChEBI" id="CHEBI:57912"/>
        <dbReference type="EC" id="1.13.12.3"/>
    </reaction>
</comment>
<dbReference type="AlphaFoldDB" id="A0A399RFX2"/>
<organism evidence="8 9">
    <name type="scientific">Henriciella algicola</name>
    <dbReference type="NCBI Taxonomy" id="1608422"/>
    <lineage>
        <taxon>Bacteria</taxon>
        <taxon>Pseudomonadati</taxon>
        <taxon>Pseudomonadota</taxon>
        <taxon>Alphaproteobacteria</taxon>
        <taxon>Hyphomonadales</taxon>
        <taxon>Hyphomonadaceae</taxon>
        <taxon>Henriciella</taxon>
    </lineage>
</organism>
<dbReference type="Gene3D" id="1.20.1440.240">
    <property type="match status" value="1"/>
</dbReference>
<feature type="domain" description="Amine oxidase" evidence="7">
    <location>
        <begin position="62"/>
        <end position="516"/>
    </location>
</feature>
<dbReference type="RefSeq" id="WP_119453879.1">
    <property type="nucleotide sequence ID" value="NZ_QWGA01000006.1"/>
</dbReference>
<proteinExistence type="inferred from homology"/>
<dbReference type="Gene3D" id="3.50.50.60">
    <property type="entry name" value="FAD/NAD(P)-binding domain"/>
    <property type="match status" value="1"/>
</dbReference>
<dbReference type="GO" id="GO:0009851">
    <property type="term" value="P:auxin biosynthetic process"/>
    <property type="evidence" value="ECO:0007669"/>
    <property type="project" value="UniProtKB-KW"/>
</dbReference>
<evidence type="ECO:0000256" key="5">
    <source>
        <dbReference type="ARBA" id="ARBA00023070"/>
    </source>
</evidence>
<dbReference type="Pfam" id="PF01593">
    <property type="entry name" value="Amino_oxidase"/>
    <property type="match status" value="1"/>
</dbReference>
<dbReference type="SUPFAM" id="SSF54373">
    <property type="entry name" value="FAD-linked reductases, C-terminal domain"/>
    <property type="match status" value="1"/>
</dbReference>
<dbReference type="InterPro" id="IPR036188">
    <property type="entry name" value="FAD/NAD-bd_sf"/>
</dbReference>
<dbReference type="GO" id="GO:0050361">
    <property type="term" value="F:tryptophan 2-monooxygenase activity"/>
    <property type="evidence" value="ECO:0007669"/>
    <property type="project" value="UniProtKB-EC"/>
</dbReference>
<protein>
    <recommendedName>
        <fullName evidence="4">Tryptophan 2-monooxygenase</fullName>
        <ecNumber evidence="3">1.13.12.3</ecNumber>
    </recommendedName>
</protein>
<dbReference type="SUPFAM" id="SSF51905">
    <property type="entry name" value="FAD/NAD(P)-binding domain"/>
    <property type="match status" value="1"/>
</dbReference>
<keyword evidence="9" id="KW-1185">Reference proteome</keyword>
<comment type="pathway">
    <text evidence="1">Plant hormone metabolism; auxin biosynthesis.</text>
</comment>
<dbReference type="PANTHER" id="PTHR10742:SF342">
    <property type="entry name" value="AMINE OXIDASE"/>
    <property type="match status" value="1"/>
</dbReference>
<dbReference type="Proteomes" id="UP000265845">
    <property type="component" value="Unassembled WGS sequence"/>
</dbReference>
<dbReference type="GO" id="GO:0009063">
    <property type="term" value="P:amino acid catabolic process"/>
    <property type="evidence" value="ECO:0007669"/>
    <property type="project" value="TreeGrafter"/>
</dbReference>
<evidence type="ECO:0000313" key="9">
    <source>
        <dbReference type="Proteomes" id="UP000265845"/>
    </source>
</evidence>
<sequence>MGQSISRRDVIWNFSRVMGVAGAYTAIEALGLVAEAGPYRGPPEADAIHGAGQRVVILGAGIAGLVAAHELKKAGYEVTVLEARERPGGRVWTVRRGSVLEHDHLPPQRCSFDAGHYFNAGAARIPSVHTGVLDYCREFGVRLEALVNESGASKFVSSKLRNGVPVDHRQVKNDLRGGVSELLAKVAGKGALDSELSAQDKERLLDFLSVYGALGGERVYAGSDRSGFEVEPTVLNVSSTPRPAIPLTELIAEGSLAGNLLFTEGLFQQATMLQPVDGMDAIPYAFAARLRREIEYGVRVSYFGRSGDGVRVLYDKKDGTSAAIDADFCICTLPFSIVQKLQTGLSAPVKQGIKAFRYSAAGKVAWQSPRFWETDEYIYGGISFVDSDSNMAWYPSGDFQAREGVLIGTYNFADQSERFAAMSWDEQFAASRASVDRIHPGKAVQLRRPAGVNWAHVPHSMGAWASERESDHPGKADVDAVMGGDGPVVFAGQHLSPIGAWMEAAIRSSHHAVAQVHERTRAG</sequence>
<gene>
    <name evidence="8" type="ORF">D1222_08705</name>
</gene>
<keyword evidence="5" id="KW-0073">Auxin biosynthesis</keyword>
<dbReference type="PRINTS" id="PR00419">
    <property type="entry name" value="ADXRDTASE"/>
</dbReference>
<evidence type="ECO:0000256" key="2">
    <source>
        <dbReference type="ARBA" id="ARBA00005833"/>
    </source>
</evidence>
<evidence type="ECO:0000256" key="6">
    <source>
        <dbReference type="ARBA" id="ARBA00047321"/>
    </source>
</evidence>
<dbReference type="GO" id="GO:0001716">
    <property type="term" value="F:L-amino-acid oxidase activity"/>
    <property type="evidence" value="ECO:0007669"/>
    <property type="project" value="TreeGrafter"/>
</dbReference>
<dbReference type="PANTHER" id="PTHR10742">
    <property type="entry name" value="FLAVIN MONOAMINE OXIDASE"/>
    <property type="match status" value="1"/>
</dbReference>
<dbReference type="Gene3D" id="3.90.660.10">
    <property type="match status" value="1"/>
</dbReference>
<dbReference type="EC" id="1.13.12.3" evidence="3"/>
<evidence type="ECO:0000313" key="8">
    <source>
        <dbReference type="EMBL" id="RIJ29473.1"/>
    </source>
</evidence>
<evidence type="ECO:0000256" key="3">
    <source>
        <dbReference type="ARBA" id="ARBA00012535"/>
    </source>
</evidence>
<evidence type="ECO:0000256" key="4">
    <source>
        <dbReference type="ARBA" id="ARBA00017871"/>
    </source>
</evidence>
<evidence type="ECO:0000256" key="1">
    <source>
        <dbReference type="ARBA" id="ARBA00004814"/>
    </source>
</evidence>
<comment type="similarity">
    <text evidence="2">Belongs to the tryptophan 2-monooxygenase family.</text>
</comment>
<name>A0A399RFX2_9PROT</name>
<dbReference type="OrthoDB" id="337830at2"/>
<evidence type="ECO:0000259" key="7">
    <source>
        <dbReference type="Pfam" id="PF01593"/>
    </source>
</evidence>
<accession>A0A399RFX2</accession>
<dbReference type="InterPro" id="IPR050281">
    <property type="entry name" value="Flavin_monoamine_oxidase"/>
</dbReference>
<dbReference type="EMBL" id="QWGA01000006">
    <property type="protein sequence ID" value="RIJ29473.1"/>
    <property type="molecule type" value="Genomic_DNA"/>
</dbReference>